<feature type="compositionally biased region" description="Polar residues" evidence="1">
    <location>
        <begin position="490"/>
        <end position="500"/>
    </location>
</feature>
<dbReference type="Proteomes" id="UP001215598">
    <property type="component" value="Unassembled WGS sequence"/>
</dbReference>
<proteinExistence type="predicted"/>
<feature type="compositionally biased region" description="Low complexity" evidence="1">
    <location>
        <begin position="547"/>
        <end position="558"/>
    </location>
</feature>
<reference evidence="2" key="1">
    <citation type="submission" date="2023-03" db="EMBL/GenBank/DDBJ databases">
        <title>Massive genome expansion in bonnet fungi (Mycena s.s.) driven by repeated elements and novel gene families across ecological guilds.</title>
        <authorList>
            <consortium name="Lawrence Berkeley National Laboratory"/>
            <person name="Harder C.B."/>
            <person name="Miyauchi S."/>
            <person name="Viragh M."/>
            <person name="Kuo A."/>
            <person name="Thoen E."/>
            <person name="Andreopoulos B."/>
            <person name="Lu D."/>
            <person name="Skrede I."/>
            <person name="Drula E."/>
            <person name="Henrissat B."/>
            <person name="Morin E."/>
            <person name="Kohler A."/>
            <person name="Barry K."/>
            <person name="LaButti K."/>
            <person name="Morin E."/>
            <person name="Salamov A."/>
            <person name="Lipzen A."/>
            <person name="Mereny Z."/>
            <person name="Hegedus B."/>
            <person name="Baldrian P."/>
            <person name="Stursova M."/>
            <person name="Weitz H."/>
            <person name="Taylor A."/>
            <person name="Grigoriev I.V."/>
            <person name="Nagy L.G."/>
            <person name="Martin F."/>
            <person name="Kauserud H."/>
        </authorList>
    </citation>
    <scope>NUCLEOTIDE SEQUENCE</scope>
    <source>
        <strain evidence="2">CBHHK182m</strain>
    </source>
</reference>
<name>A0AAD7P1T0_9AGAR</name>
<organism evidence="2 3">
    <name type="scientific">Mycena metata</name>
    <dbReference type="NCBI Taxonomy" id="1033252"/>
    <lineage>
        <taxon>Eukaryota</taxon>
        <taxon>Fungi</taxon>
        <taxon>Dikarya</taxon>
        <taxon>Basidiomycota</taxon>
        <taxon>Agaricomycotina</taxon>
        <taxon>Agaricomycetes</taxon>
        <taxon>Agaricomycetidae</taxon>
        <taxon>Agaricales</taxon>
        <taxon>Marasmiineae</taxon>
        <taxon>Mycenaceae</taxon>
        <taxon>Mycena</taxon>
    </lineage>
</organism>
<feature type="compositionally biased region" description="Low complexity" evidence="1">
    <location>
        <begin position="343"/>
        <end position="360"/>
    </location>
</feature>
<feature type="compositionally biased region" description="Low complexity" evidence="1">
    <location>
        <begin position="400"/>
        <end position="409"/>
    </location>
</feature>
<keyword evidence="3" id="KW-1185">Reference proteome</keyword>
<gene>
    <name evidence="2" type="ORF">B0H16DRAFT_1446458</name>
</gene>
<feature type="region of interest" description="Disordered" evidence="1">
    <location>
        <begin position="339"/>
        <end position="409"/>
    </location>
</feature>
<evidence type="ECO:0000256" key="1">
    <source>
        <dbReference type="SAM" id="MobiDB-lite"/>
    </source>
</evidence>
<feature type="compositionally biased region" description="Low complexity" evidence="1">
    <location>
        <begin position="501"/>
        <end position="514"/>
    </location>
</feature>
<protein>
    <submittedName>
        <fullName evidence="2">Uncharacterized protein</fullName>
    </submittedName>
</protein>
<feature type="compositionally biased region" description="Acidic residues" evidence="1">
    <location>
        <begin position="361"/>
        <end position="375"/>
    </location>
</feature>
<comment type="caution">
    <text evidence="2">The sequence shown here is derived from an EMBL/GenBank/DDBJ whole genome shotgun (WGS) entry which is preliminary data.</text>
</comment>
<sequence length="738" mass="80412">MGRRSEKRARRRVPKAERRNLRLWAEGARESILTPHLEGYAQALDAGWQDERKYWKFDPNVHIPSVVLPPDQEIAMQTKKKEINERIRRWLSYRVRKFRRHRAGANLDPTKDPFAVLLAKLSGVTAPPKARQAFQQFMHESYTEQIAPVVADQWAAKRADDPGNPDFTKAPKAGFRAQVARELFGDLSAAEQQAIAARAKEAAASKRSEYQTAMKARPSQAPADRQKCIDALPDFAGPILRGIQEYTGLHAVLVFGGPMPKYSGELKTLHVAYGRNHSANACSWPQWNKKRFGEQVIDFMTEYLGTAFTPQECAAASLTPLASLAGAKYTIDSIAAKAATKASGNSDSDSDSDSSSSSESGSDESGSDSESEADEPPARKKRKVLAADKGKGRAAPAPPAASSLALSSDAPIWRNQQGMTWDQQREFNRTQNAALLARVTEQFQIERPDLAKPTAKRTRTGARTQTGPITPGTSVRTSRRLANKDDDNGTTESSSSVTQGPSAPSPASYVSSTARDTPPPPPSTAPLPVTTIPAPTPTVLPPPASAPPAAATASTVPTPTTPCPTNAAAWFVDAHAQMTKKSLGPHFDAVVAAWTRVEAASKYAQGPTNLTKKNRPQQVTNWIARGRKGGDTAVTDPAAYAAGWQLWWDLLQPEWRAKDDDGAWLTSSVYGPDDGEAWGHLFQWGTNGTLSIVASLYFWGLGVRNDAVHHAVWEKAVLDVGWMLEGLAIFYEKFSRKF</sequence>
<dbReference type="EMBL" id="JARKIB010000002">
    <property type="protein sequence ID" value="KAJ7784200.1"/>
    <property type="molecule type" value="Genomic_DNA"/>
</dbReference>
<feature type="compositionally biased region" description="Pro residues" evidence="1">
    <location>
        <begin position="534"/>
        <end position="546"/>
    </location>
</feature>
<evidence type="ECO:0000313" key="3">
    <source>
        <dbReference type="Proteomes" id="UP001215598"/>
    </source>
</evidence>
<accession>A0AAD7P1T0</accession>
<evidence type="ECO:0000313" key="2">
    <source>
        <dbReference type="EMBL" id="KAJ7784200.1"/>
    </source>
</evidence>
<feature type="compositionally biased region" description="Polar residues" evidence="1">
    <location>
        <begin position="461"/>
        <end position="476"/>
    </location>
</feature>
<feature type="region of interest" description="Disordered" evidence="1">
    <location>
        <begin position="446"/>
        <end position="558"/>
    </location>
</feature>
<dbReference type="AlphaFoldDB" id="A0AAD7P1T0"/>